<protein>
    <submittedName>
        <fullName evidence="2">GWxTD domain-containing protein</fullName>
    </submittedName>
</protein>
<dbReference type="Pfam" id="PF20094">
    <property type="entry name" value="GWxTD_dom"/>
    <property type="match status" value="1"/>
</dbReference>
<organism evidence="2">
    <name type="scientific">candidate division WOR-3 bacterium</name>
    <dbReference type="NCBI Taxonomy" id="2052148"/>
    <lineage>
        <taxon>Bacteria</taxon>
        <taxon>Bacteria division WOR-3</taxon>
    </lineage>
</organism>
<reference evidence="2" key="1">
    <citation type="journal article" date="2020" name="mSystems">
        <title>Genome- and Community-Level Interaction Insights into Carbon Utilization and Element Cycling Functions of Hydrothermarchaeota in Hydrothermal Sediment.</title>
        <authorList>
            <person name="Zhou Z."/>
            <person name="Liu Y."/>
            <person name="Xu W."/>
            <person name="Pan J."/>
            <person name="Luo Z.H."/>
            <person name="Li M."/>
        </authorList>
    </citation>
    <scope>NUCLEOTIDE SEQUENCE [LARGE SCALE GENOMIC DNA]</scope>
    <source>
        <strain evidence="2">HyVt-102</strain>
    </source>
</reference>
<evidence type="ECO:0000259" key="1">
    <source>
        <dbReference type="Pfam" id="PF20094"/>
    </source>
</evidence>
<dbReference type="EMBL" id="DQWE01000243">
    <property type="protein sequence ID" value="HDI83142.1"/>
    <property type="molecule type" value="Genomic_DNA"/>
</dbReference>
<dbReference type="Proteomes" id="UP000885847">
    <property type="component" value="Unassembled WGS sequence"/>
</dbReference>
<dbReference type="NCBIfam" id="TIGR04514">
    <property type="entry name" value="GWxTD_dom"/>
    <property type="match status" value="1"/>
</dbReference>
<accession>A0A7C0ZF44</accession>
<evidence type="ECO:0000313" key="2">
    <source>
        <dbReference type="EMBL" id="HDI83142.1"/>
    </source>
</evidence>
<gene>
    <name evidence="2" type="ORF">ENF18_05065</name>
</gene>
<sequence length="181" mass="21756">MKRRKKFILLGRLQSEFVRVIPEKKLEYAMFLNYLISADELERFNMLSDSAKIIYVERFWRKLDPTPGTPENEALDEFIQRVKYADEQFSRFNIKGRYTERGRILIKYGIPDEVVNRSFETGIHPYTIWYYQTGTAMEFVFVDRDENGNYELVYSSVKDEPYDPNWQSYILPEDRIKTISR</sequence>
<dbReference type="AlphaFoldDB" id="A0A7C0ZF44"/>
<dbReference type="InterPro" id="IPR030959">
    <property type="entry name" value="GWxTD_dom"/>
</dbReference>
<feature type="domain" description="GWxTD" evidence="1">
    <location>
        <begin position="29"/>
        <end position="169"/>
    </location>
</feature>
<proteinExistence type="predicted"/>
<name>A0A7C0ZF44_UNCW3</name>
<comment type="caution">
    <text evidence="2">The sequence shown here is derived from an EMBL/GenBank/DDBJ whole genome shotgun (WGS) entry which is preliminary data.</text>
</comment>